<keyword evidence="9" id="KW-1185">Reference proteome</keyword>
<dbReference type="SMART" id="SM00476">
    <property type="entry name" value="DNaseIc"/>
    <property type="match status" value="1"/>
</dbReference>
<proteinExistence type="inferred from homology"/>
<feature type="coiled-coil region" evidence="5">
    <location>
        <begin position="434"/>
        <end position="475"/>
    </location>
</feature>
<keyword evidence="6" id="KW-0812">Transmembrane</keyword>
<dbReference type="InterPro" id="IPR005135">
    <property type="entry name" value="Endo/exonuclease/phosphatase"/>
</dbReference>
<dbReference type="PANTHER" id="PTHR11371:SF11">
    <property type="entry name" value="DEOXYRIBONUCLEASE"/>
    <property type="match status" value="1"/>
</dbReference>
<evidence type="ECO:0000313" key="8">
    <source>
        <dbReference type="EMBL" id="KAI2661664.1"/>
    </source>
</evidence>
<evidence type="ECO:0000256" key="1">
    <source>
        <dbReference type="ARBA" id="ARBA00007359"/>
    </source>
</evidence>
<evidence type="ECO:0000259" key="7">
    <source>
        <dbReference type="Pfam" id="PF03372"/>
    </source>
</evidence>
<dbReference type="CDD" id="cd10282">
    <property type="entry name" value="DNase1"/>
    <property type="match status" value="1"/>
</dbReference>
<dbReference type="CDD" id="cd21912">
    <property type="entry name" value="CC1_T3JAM"/>
    <property type="match status" value="1"/>
</dbReference>
<evidence type="ECO:0000256" key="4">
    <source>
        <dbReference type="ARBA" id="ARBA00022801"/>
    </source>
</evidence>
<keyword evidence="2" id="KW-0540">Nuclease</keyword>
<feature type="transmembrane region" description="Helical" evidence="6">
    <location>
        <begin position="491"/>
        <end position="515"/>
    </location>
</feature>
<accession>A0ABQ8MG14</accession>
<feature type="coiled-coil region" evidence="5">
    <location>
        <begin position="273"/>
        <end position="405"/>
    </location>
</feature>
<comment type="similarity">
    <text evidence="1">Belongs to the DNase I family.</text>
</comment>
<protein>
    <submittedName>
        <fullName evidence="8">Deoxyribonuclease gamma</fullName>
    </submittedName>
</protein>
<evidence type="ECO:0000313" key="9">
    <source>
        <dbReference type="Proteomes" id="UP000830375"/>
    </source>
</evidence>
<dbReference type="InterPro" id="IPR036691">
    <property type="entry name" value="Endo/exonu/phosph_ase_sf"/>
</dbReference>
<feature type="domain" description="Endonuclease/exonuclease/phosphatase" evidence="7">
    <location>
        <begin position="555"/>
        <end position="739"/>
    </location>
</feature>
<dbReference type="PANTHER" id="PTHR11371">
    <property type="entry name" value="DEOXYRIBONUCLEASE"/>
    <property type="match status" value="1"/>
</dbReference>
<evidence type="ECO:0000256" key="3">
    <source>
        <dbReference type="ARBA" id="ARBA00022759"/>
    </source>
</evidence>
<keyword evidence="5" id="KW-0175">Coiled coil</keyword>
<dbReference type="Gene3D" id="3.60.10.10">
    <property type="entry name" value="Endonuclease/exonuclease/phosphatase"/>
    <property type="match status" value="1"/>
</dbReference>
<reference evidence="8 9" key="1">
    <citation type="submission" date="2022-01" db="EMBL/GenBank/DDBJ databases">
        <title>A high-quality chromosome-level genome assembly of rohu carp, Labeo rohita.</title>
        <authorList>
            <person name="Arick M.A. II"/>
            <person name="Hsu C.-Y."/>
            <person name="Magbanua Z."/>
            <person name="Pechanova O."/>
            <person name="Grover C."/>
            <person name="Miller E."/>
            <person name="Thrash A."/>
            <person name="Ezzel L."/>
            <person name="Alam S."/>
            <person name="Benzie J."/>
            <person name="Hamilton M."/>
            <person name="Karsi A."/>
            <person name="Lawrence M.L."/>
            <person name="Peterson D.G."/>
        </authorList>
    </citation>
    <scope>NUCLEOTIDE SEQUENCE [LARGE SCALE GENOMIC DNA]</scope>
    <source>
        <strain evidence="9">BAU-BD-2019</strain>
        <tissue evidence="8">Blood</tissue>
    </source>
</reference>
<dbReference type="InterPro" id="IPR016202">
    <property type="entry name" value="DNase_I"/>
</dbReference>
<evidence type="ECO:0000256" key="2">
    <source>
        <dbReference type="ARBA" id="ARBA00022722"/>
    </source>
</evidence>
<dbReference type="Proteomes" id="UP000830375">
    <property type="component" value="Unassembled WGS sequence"/>
</dbReference>
<dbReference type="SUPFAM" id="SSF56219">
    <property type="entry name" value="DNase I-like"/>
    <property type="match status" value="1"/>
</dbReference>
<dbReference type="Pfam" id="PF03372">
    <property type="entry name" value="Exo_endo_phos"/>
    <property type="match status" value="1"/>
</dbReference>
<gene>
    <name evidence="8" type="ORF">H4Q32_007307</name>
</gene>
<comment type="caution">
    <text evidence="8">The sequence shown here is derived from an EMBL/GenBank/DDBJ whole genome shotgun (WGS) entry which is preliminary data.</text>
</comment>
<sequence>MEGALDKRRSPAANYEYKVEQRAVKHREISHRNNTTSCRSPTRDLDTRWIKNELHRKRQFEFFKRRPMDHGTYALLSAVPRHRYSRETLRAPDHMTQTLTSIRRPLITSQNVKLQRDGISFTKQIPKTVSTSPLNDEHDLKSDEWEVPVLNSVRLHGKMKKNRVLLEDLTQLSNTQKTLQTTSIQTESGFVTVKEADIHQLADYLEEALHREEALKKKLFNLQKSAATLLHSTEHLWKTRCDEDLLKSKIKALEAQLQVCIKKVPQDGVKKVVLKMEKQREEYEQKALKAIQRAENEKAEAQSKMEYLLGVLQTVQAESERWQRLCEELKEGSSQLKKRRDECVDQMLQLQGHLERSVEQEEMLRKHAESLQQQRAELHSCISELEEENLNLREHLQELTGHNSEWWDSNTEIHEDASGLHQLLRTDNSMARQLGETEHRLRMKEKKCMELQADLEALEQECYSYQSRLTQCREELNAVTTRQKNSRSRCFGSWLCTFLFLLLLMVVVAAALWLYHPPAREQLRHVYSVLERRMEDYLIQTASAQHGACFRPICAFNIQSYGEAKASNKRVMEILVKIISRCDLSLIQEVRDSKGEAVSALLMSLNRFDKSHIYTHLESKRMGKKTYKEQYVYIYRKDMLQVQEQYQHPEFNDSTVFAREPFIIWIRSPTTLVKNFVLIGQHTCPKSAMKEMEALYEVFQTVRKKWKTENVMFLGDLNAACSYVTNKGLKNVRLRSDPKFHWLIKDEQDTTALQISDHYPVEVDLKANHRYLLRHEL</sequence>
<keyword evidence="4" id="KW-0378">Hydrolase</keyword>
<evidence type="ECO:0000256" key="5">
    <source>
        <dbReference type="SAM" id="Coils"/>
    </source>
</evidence>
<dbReference type="EMBL" id="JACTAM010000008">
    <property type="protein sequence ID" value="KAI2661664.1"/>
    <property type="molecule type" value="Genomic_DNA"/>
</dbReference>
<name>A0ABQ8MG14_LABRO</name>
<keyword evidence="6" id="KW-1133">Transmembrane helix</keyword>
<keyword evidence="3" id="KW-0255">Endonuclease</keyword>
<dbReference type="PRINTS" id="PR00130">
    <property type="entry name" value="DNASEI"/>
</dbReference>
<evidence type="ECO:0000256" key="6">
    <source>
        <dbReference type="SAM" id="Phobius"/>
    </source>
</evidence>
<organism evidence="8 9">
    <name type="scientific">Labeo rohita</name>
    <name type="common">Indian major carp</name>
    <name type="synonym">Cyprinus rohita</name>
    <dbReference type="NCBI Taxonomy" id="84645"/>
    <lineage>
        <taxon>Eukaryota</taxon>
        <taxon>Metazoa</taxon>
        <taxon>Chordata</taxon>
        <taxon>Craniata</taxon>
        <taxon>Vertebrata</taxon>
        <taxon>Euteleostomi</taxon>
        <taxon>Actinopterygii</taxon>
        <taxon>Neopterygii</taxon>
        <taxon>Teleostei</taxon>
        <taxon>Ostariophysi</taxon>
        <taxon>Cypriniformes</taxon>
        <taxon>Cyprinidae</taxon>
        <taxon>Labeoninae</taxon>
        <taxon>Labeonini</taxon>
        <taxon>Labeo</taxon>
    </lineage>
</organism>
<keyword evidence="6" id="KW-0472">Membrane</keyword>